<gene>
    <name evidence="2" type="ORF">O1G21_38645</name>
</gene>
<reference evidence="3" key="1">
    <citation type="submission" date="2022-12" db="EMBL/GenBank/DDBJ databases">
        <authorList>
            <person name="Mo P."/>
        </authorList>
    </citation>
    <scope>NUCLEOTIDE SEQUENCE [LARGE SCALE GENOMIC DNA]</scope>
    <source>
        <strain evidence="3">HUAS 3-15</strain>
    </source>
</reference>
<name>A0ABY7QEV1_9ACTN</name>
<accession>A0ABY7QEV1</accession>
<sequence length="51" mass="5847">MLAVRAEREAVEREKQRPHRAAHHQGKETVTALWTRAQAFFTQAGSTVQRC</sequence>
<keyword evidence="3" id="KW-1185">Reference proteome</keyword>
<feature type="region of interest" description="Disordered" evidence="1">
    <location>
        <begin position="1"/>
        <end position="27"/>
    </location>
</feature>
<organism evidence="2 3">
    <name type="scientific">Kitasatospora cathayae</name>
    <dbReference type="NCBI Taxonomy" id="3004092"/>
    <lineage>
        <taxon>Bacteria</taxon>
        <taxon>Bacillati</taxon>
        <taxon>Actinomycetota</taxon>
        <taxon>Actinomycetes</taxon>
        <taxon>Kitasatosporales</taxon>
        <taxon>Streptomycetaceae</taxon>
        <taxon>Kitasatospora</taxon>
    </lineage>
</organism>
<evidence type="ECO:0000313" key="2">
    <source>
        <dbReference type="EMBL" id="WBP91220.1"/>
    </source>
</evidence>
<evidence type="ECO:0000313" key="3">
    <source>
        <dbReference type="Proteomes" id="UP001212821"/>
    </source>
</evidence>
<evidence type="ECO:0008006" key="4">
    <source>
        <dbReference type="Google" id="ProtNLM"/>
    </source>
</evidence>
<dbReference type="RefSeq" id="WP_270150445.1">
    <property type="nucleotide sequence ID" value="NZ_CP115450.1"/>
</dbReference>
<dbReference type="EMBL" id="CP115450">
    <property type="protein sequence ID" value="WBP91220.1"/>
    <property type="molecule type" value="Genomic_DNA"/>
</dbReference>
<protein>
    <recommendedName>
        <fullName evidence="4">Transposase</fullName>
    </recommendedName>
</protein>
<evidence type="ECO:0000256" key="1">
    <source>
        <dbReference type="SAM" id="MobiDB-lite"/>
    </source>
</evidence>
<feature type="compositionally biased region" description="Basic and acidic residues" evidence="1">
    <location>
        <begin position="1"/>
        <end position="15"/>
    </location>
</feature>
<proteinExistence type="predicted"/>
<dbReference type="Proteomes" id="UP001212821">
    <property type="component" value="Chromosome"/>
</dbReference>